<dbReference type="Pfam" id="PF03168">
    <property type="entry name" value="LEA_2"/>
    <property type="match status" value="1"/>
</dbReference>
<evidence type="ECO:0000256" key="6">
    <source>
        <dbReference type="SAM" id="Phobius"/>
    </source>
</evidence>
<evidence type="ECO:0000256" key="2">
    <source>
        <dbReference type="ARBA" id="ARBA00022692"/>
    </source>
</evidence>
<evidence type="ECO:0000256" key="1">
    <source>
        <dbReference type="ARBA" id="ARBA00004167"/>
    </source>
</evidence>
<feature type="transmembrane region" description="Helical" evidence="6">
    <location>
        <begin position="58"/>
        <end position="77"/>
    </location>
</feature>
<organism evidence="8">
    <name type="scientific">Salvia splendens</name>
    <name type="common">Scarlet sage</name>
    <dbReference type="NCBI Taxonomy" id="180675"/>
    <lineage>
        <taxon>Eukaryota</taxon>
        <taxon>Viridiplantae</taxon>
        <taxon>Streptophyta</taxon>
        <taxon>Embryophyta</taxon>
        <taxon>Tracheophyta</taxon>
        <taxon>Spermatophyta</taxon>
        <taxon>Magnoliopsida</taxon>
        <taxon>eudicotyledons</taxon>
        <taxon>Gunneridae</taxon>
        <taxon>Pentapetalae</taxon>
        <taxon>asterids</taxon>
        <taxon>lamiids</taxon>
        <taxon>Lamiales</taxon>
        <taxon>Lamiaceae</taxon>
        <taxon>Nepetoideae</taxon>
        <taxon>Mentheae</taxon>
        <taxon>Salviinae</taxon>
        <taxon>Salvia</taxon>
        <taxon>Salvia subgen. Calosphace</taxon>
        <taxon>core Calosphace</taxon>
    </lineage>
</organism>
<keyword evidence="2 6" id="KW-0812">Transmembrane</keyword>
<dbReference type="GO" id="GO:0098542">
    <property type="term" value="P:defense response to other organism"/>
    <property type="evidence" value="ECO:0007669"/>
    <property type="project" value="InterPro"/>
</dbReference>
<dbReference type="InterPro" id="IPR044839">
    <property type="entry name" value="NDR1-like"/>
</dbReference>
<comment type="subcellular location">
    <subcellularLocation>
        <location evidence="1">Membrane</location>
        <topology evidence="1">Single-pass membrane protein</topology>
    </subcellularLocation>
</comment>
<comment type="caution">
    <text evidence="8">The sequence shown here is derived from an EMBL/GenBank/DDBJ whole genome shotgun (WGS) entry which is preliminary data.</text>
</comment>
<dbReference type="GO" id="GO:0005886">
    <property type="term" value="C:plasma membrane"/>
    <property type="evidence" value="ECO:0007669"/>
    <property type="project" value="TreeGrafter"/>
</dbReference>
<dbReference type="EMBL" id="PNBA02000002">
    <property type="protein sequence ID" value="KAG6433877.1"/>
    <property type="molecule type" value="Genomic_DNA"/>
</dbReference>
<accession>A0A8X9A8Q7</accession>
<keyword evidence="3 6" id="KW-1133">Transmembrane helix</keyword>
<dbReference type="OrthoDB" id="1889094at2759"/>
<feature type="domain" description="Late embryogenesis abundant protein LEA-2 subgroup" evidence="7">
    <location>
        <begin position="109"/>
        <end position="211"/>
    </location>
</feature>
<dbReference type="GO" id="GO:0009506">
    <property type="term" value="C:plasmodesma"/>
    <property type="evidence" value="ECO:0007669"/>
    <property type="project" value="TreeGrafter"/>
</dbReference>
<gene>
    <name evidence="8" type="ORF">SASPL_105496</name>
</gene>
<evidence type="ECO:0000256" key="5">
    <source>
        <dbReference type="SAM" id="MobiDB-lite"/>
    </source>
</evidence>
<evidence type="ECO:0000313" key="8">
    <source>
        <dbReference type="EMBL" id="KAG6433877.1"/>
    </source>
</evidence>
<evidence type="ECO:0000256" key="3">
    <source>
        <dbReference type="ARBA" id="ARBA00022989"/>
    </source>
</evidence>
<reference evidence="8" key="2">
    <citation type="submission" date="2020-08" db="EMBL/GenBank/DDBJ databases">
        <title>Plant Genome Project.</title>
        <authorList>
            <person name="Zhang R.-G."/>
        </authorList>
    </citation>
    <scope>NUCLEOTIDE SEQUENCE</scope>
    <source>
        <strain evidence="8">Huo1</strain>
        <tissue evidence="8">Leaf</tissue>
    </source>
</reference>
<reference evidence="8" key="1">
    <citation type="submission" date="2018-01" db="EMBL/GenBank/DDBJ databases">
        <authorList>
            <person name="Mao J.F."/>
        </authorList>
    </citation>
    <scope>NUCLEOTIDE SEQUENCE</scope>
    <source>
        <strain evidence="8">Huo1</strain>
        <tissue evidence="8">Leaf</tissue>
    </source>
</reference>
<name>A0A8X9A8Q7_SALSN</name>
<keyword evidence="4 6" id="KW-0472">Membrane</keyword>
<evidence type="ECO:0000313" key="9">
    <source>
        <dbReference type="Proteomes" id="UP000298416"/>
    </source>
</evidence>
<dbReference type="PANTHER" id="PTHR31415">
    <property type="entry name" value="OS05G0367900 PROTEIN"/>
    <property type="match status" value="1"/>
</dbReference>
<proteinExistence type="predicted"/>
<dbReference type="PANTHER" id="PTHR31415:SF4">
    <property type="entry name" value="NDR1_HIN1-LIKE PROTEIN 3"/>
    <property type="match status" value="1"/>
</dbReference>
<feature type="region of interest" description="Disordered" evidence="5">
    <location>
        <begin position="1"/>
        <end position="25"/>
    </location>
</feature>
<keyword evidence="9" id="KW-1185">Reference proteome</keyword>
<evidence type="ECO:0000259" key="7">
    <source>
        <dbReference type="Pfam" id="PF03168"/>
    </source>
</evidence>
<dbReference type="InterPro" id="IPR004864">
    <property type="entry name" value="LEA_2"/>
</dbReference>
<dbReference type="Proteomes" id="UP000298416">
    <property type="component" value="Unassembled WGS sequence"/>
</dbReference>
<dbReference type="AlphaFoldDB" id="A0A8X9A8Q7"/>
<evidence type="ECO:0000256" key="4">
    <source>
        <dbReference type="ARBA" id="ARBA00023136"/>
    </source>
</evidence>
<sequence length="238" mass="27199">MGEPHLNGAYYGPSIPPPSKPSQKYHRPGRDGGGCCCNPFSCCCGCLMNCLCTCICQILFTILIIVGIVVLVFWLIFRPNTVKFHVNEASLTEFNIRNNTLHYNLALNLTIRNPNKRIGIYYDRIEARAFYQGQRFQTVDLQKFYQGKKNTSNVSAEFKGSQLVPLGANEMLKYNEDLRAGRYDIDIKLYLRIRLKFWFVKSTRVKPKIDCELNIPLSSNGTASGGPYEPTRCDFDWR</sequence>
<protein>
    <recommendedName>
        <fullName evidence="7">Late embryogenesis abundant protein LEA-2 subgroup domain-containing protein</fullName>
    </recommendedName>
</protein>